<dbReference type="Pfam" id="PF04055">
    <property type="entry name" value="Radical_SAM"/>
    <property type="match status" value="1"/>
</dbReference>
<organism evidence="9 10">
    <name type="scientific">Hydrogenoanaerobacterium saccharovorans</name>
    <dbReference type="NCBI Taxonomy" id="474960"/>
    <lineage>
        <taxon>Bacteria</taxon>
        <taxon>Bacillati</taxon>
        <taxon>Bacillota</taxon>
        <taxon>Clostridia</taxon>
        <taxon>Eubacteriales</taxon>
        <taxon>Oscillospiraceae</taxon>
        <taxon>Hydrogenoanaerobacterium</taxon>
    </lineage>
</organism>
<evidence type="ECO:0000256" key="4">
    <source>
        <dbReference type="ARBA" id="ARBA00022723"/>
    </source>
</evidence>
<dbReference type="InterPro" id="IPR058240">
    <property type="entry name" value="rSAM_sf"/>
</dbReference>
<dbReference type="CDD" id="cd01335">
    <property type="entry name" value="Radical_SAM"/>
    <property type="match status" value="1"/>
</dbReference>
<sequence>MSSGTARARARRPRNRWLPRKPSSSWENEVKHANIALFVPHIGCPHRCSFCDQNAISGAERPPEPADVTAACETALQSLGSRAAEAEIAFFGGSFTAIDRGYMLRLLDAARPYVRAGKVRGIRLSTRPDAVEPEVLSLLREYGVTTIELGAQSMDDRVLALNGRGHTADQVRRAACRVREMGFSLGLQMMTGLPGDTPEGAWYTARELAALSPAEVRIYPTVVLDGTRMGKWYRQGIYQPPGVRESVPLCAGLLEFFEDQGIRVIRLGLHASRSLEERLLGGAYHPAFRELCEGELLVQRLLRGLAGRVPGPVTVRLNPRDRSKFTGPHRQNLTRLAELGWQVTIREDTEIPAGQILPELE</sequence>
<keyword evidence="6" id="KW-0411">Iron-sulfur</keyword>
<evidence type="ECO:0000256" key="2">
    <source>
        <dbReference type="ARBA" id="ARBA00022485"/>
    </source>
</evidence>
<dbReference type="SUPFAM" id="SSF102114">
    <property type="entry name" value="Radical SAM enzymes"/>
    <property type="match status" value="1"/>
</dbReference>
<dbReference type="SFLD" id="SFLDG01082">
    <property type="entry name" value="B12-binding_domain_containing"/>
    <property type="match status" value="1"/>
</dbReference>
<keyword evidence="3" id="KW-0949">S-adenosyl-L-methionine</keyword>
<dbReference type="InterPro" id="IPR039661">
    <property type="entry name" value="ELP3"/>
</dbReference>
<evidence type="ECO:0000259" key="8">
    <source>
        <dbReference type="PROSITE" id="PS51918"/>
    </source>
</evidence>
<dbReference type="SMART" id="SM00729">
    <property type="entry name" value="Elp3"/>
    <property type="match status" value="1"/>
</dbReference>
<evidence type="ECO:0000313" key="10">
    <source>
        <dbReference type="Proteomes" id="UP000724149"/>
    </source>
</evidence>
<dbReference type="InterPro" id="IPR023404">
    <property type="entry name" value="rSAM_horseshoe"/>
</dbReference>
<dbReference type="Gene3D" id="3.80.30.20">
    <property type="entry name" value="tm_1862 like domain"/>
    <property type="match status" value="1"/>
</dbReference>
<feature type="domain" description="Radical SAM core" evidence="8">
    <location>
        <begin position="30"/>
        <end position="266"/>
    </location>
</feature>
<proteinExistence type="predicted"/>
<accession>A0ABS2GJL0</accession>
<dbReference type="InterPro" id="IPR007197">
    <property type="entry name" value="rSAM"/>
</dbReference>
<evidence type="ECO:0000256" key="1">
    <source>
        <dbReference type="ARBA" id="ARBA00001966"/>
    </source>
</evidence>
<feature type="compositionally biased region" description="Basic residues" evidence="7">
    <location>
        <begin position="8"/>
        <end position="19"/>
    </location>
</feature>
<keyword evidence="10" id="KW-1185">Reference proteome</keyword>
<keyword evidence="4" id="KW-0479">Metal-binding</keyword>
<dbReference type="PROSITE" id="PS51918">
    <property type="entry name" value="RADICAL_SAM"/>
    <property type="match status" value="1"/>
</dbReference>
<comment type="caution">
    <text evidence="9">The sequence shown here is derived from an EMBL/GenBank/DDBJ whole genome shotgun (WGS) entry which is preliminary data.</text>
</comment>
<dbReference type="InterPro" id="IPR032432">
    <property type="entry name" value="Radical_SAM_C"/>
</dbReference>
<comment type="cofactor">
    <cofactor evidence="1">
        <name>[4Fe-4S] cluster</name>
        <dbReference type="ChEBI" id="CHEBI:49883"/>
    </cofactor>
</comment>
<dbReference type="SFLD" id="SFLDG01086">
    <property type="entry name" value="elongater_protein-like"/>
    <property type="match status" value="1"/>
</dbReference>
<feature type="region of interest" description="Disordered" evidence="7">
    <location>
        <begin position="1"/>
        <end position="23"/>
    </location>
</feature>
<dbReference type="Proteomes" id="UP000724149">
    <property type="component" value="Unassembled WGS sequence"/>
</dbReference>
<evidence type="ECO:0000256" key="3">
    <source>
        <dbReference type="ARBA" id="ARBA00022691"/>
    </source>
</evidence>
<dbReference type="SFLD" id="SFLDS00029">
    <property type="entry name" value="Radical_SAM"/>
    <property type="match status" value="2"/>
</dbReference>
<dbReference type="PANTHER" id="PTHR11135:SF0">
    <property type="entry name" value="ELONGATOR COMPLEX PROTEIN 3"/>
    <property type="match status" value="1"/>
</dbReference>
<dbReference type="InterPro" id="IPR006638">
    <property type="entry name" value="Elp3/MiaA/NifB-like_rSAM"/>
</dbReference>
<evidence type="ECO:0000256" key="7">
    <source>
        <dbReference type="SAM" id="MobiDB-lite"/>
    </source>
</evidence>
<evidence type="ECO:0000256" key="5">
    <source>
        <dbReference type="ARBA" id="ARBA00023004"/>
    </source>
</evidence>
<dbReference type="EMBL" id="JACSNR010000001">
    <property type="protein sequence ID" value="MBM6922313.1"/>
    <property type="molecule type" value="Genomic_DNA"/>
</dbReference>
<keyword evidence="2" id="KW-0004">4Fe-4S</keyword>
<evidence type="ECO:0000256" key="6">
    <source>
        <dbReference type="ARBA" id="ARBA00023014"/>
    </source>
</evidence>
<name>A0ABS2GJL0_9FIRM</name>
<reference evidence="9 10" key="1">
    <citation type="journal article" date="2021" name="Sci. Rep.">
        <title>The distribution of antibiotic resistance genes in chicken gut microbiota commensals.</title>
        <authorList>
            <person name="Juricova H."/>
            <person name="Matiasovicova J."/>
            <person name="Kubasova T."/>
            <person name="Cejkova D."/>
            <person name="Rychlik I."/>
        </authorList>
    </citation>
    <scope>NUCLEOTIDE SEQUENCE [LARGE SCALE GENOMIC DNA]</scope>
    <source>
        <strain evidence="9 10">An564</strain>
    </source>
</reference>
<protein>
    <submittedName>
        <fullName evidence="9">Radical SAM protein</fullName>
    </submittedName>
</protein>
<gene>
    <name evidence="9" type="ORF">H9X81_01210</name>
</gene>
<keyword evidence="5" id="KW-0408">Iron</keyword>
<dbReference type="PANTHER" id="PTHR11135">
    <property type="entry name" value="HISTONE ACETYLTRANSFERASE-RELATED"/>
    <property type="match status" value="1"/>
</dbReference>
<evidence type="ECO:0000313" key="9">
    <source>
        <dbReference type="EMBL" id="MBM6922313.1"/>
    </source>
</evidence>
<dbReference type="Pfam" id="PF16199">
    <property type="entry name" value="Radical_SAM_C"/>
    <property type="match status" value="1"/>
</dbReference>